<accession>A0A916ZPW3</accession>
<protein>
    <recommendedName>
        <fullName evidence="3">DUF2867 domain-containing protein</fullName>
    </recommendedName>
</protein>
<dbReference type="AlphaFoldDB" id="A0A916ZPW3"/>
<evidence type="ECO:0008006" key="3">
    <source>
        <dbReference type="Google" id="ProtNLM"/>
    </source>
</evidence>
<dbReference type="RefSeq" id="WP_188909449.1">
    <property type="nucleotide sequence ID" value="NZ_BMIQ01000004.1"/>
</dbReference>
<comment type="caution">
    <text evidence="1">The sequence shown here is derived from an EMBL/GenBank/DDBJ whole genome shotgun (WGS) entry which is preliminary data.</text>
</comment>
<dbReference type="Proteomes" id="UP000644699">
    <property type="component" value="Unassembled WGS sequence"/>
</dbReference>
<keyword evidence="2" id="KW-1185">Reference proteome</keyword>
<sequence>MALIDRYIAMPQFHETHRLRVAAPPAAVLGAALAYRAESDPLFRRLMTLREYPMRLRQRFEPDVRPPPAFDIDAFILLERNESEVLYGLAGRFWRTDFGLVPVVDAEAFRRLDTPGIAKLCLDFTVAPDGEGKTRLGTETRVICTDAAAWRRFVPYWLLIRPASGLIRRRILAGIGRESAVLPAEA</sequence>
<proteinExistence type="predicted"/>
<reference evidence="1" key="2">
    <citation type="submission" date="2020-09" db="EMBL/GenBank/DDBJ databases">
        <authorList>
            <person name="Sun Q."/>
            <person name="Zhou Y."/>
        </authorList>
    </citation>
    <scope>NUCLEOTIDE SEQUENCE</scope>
    <source>
        <strain evidence="1">CGMCC 1.15367</strain>
    </source>
</reference>
<reference evidence="1" key="1">
    <citation type="journal article" date="2014" name="Int. J. Syst. Evol. Microbiol.">
        <title>Complete genome sequence of Corynebacterium casei LMG S-19264T (=DSM 44701T), isolated from a smear-ripened cheese.</title>
        <authorList>
            <consortium name="US DOE Joint Genome Institute (JGI-PGF)"/>
            <person name="Walter F."/>
            <person name="Albersmeier A."/>
            <person name="Kalinowski J."/>
            <person name="Ruckert C."/>
        </authorList>
    </citation>
    <scope>NUCLEOTIDE SEQUENCE</scope>
    <source>
        <strain evidence="1">CGMCC 1.15367</strain>
    </source>
</reference>
<name>A0A916ZPW3_9HYPH</name>
<evidence type="ECO:0000313" key="2">
    <source>
        <dbReference type="Proteomes" id="UP000644699"/>
    </source>
</evidence>
<evidence type="ECO:0000313" key="1">
    <source>
        <dbReference type="EMBL" id="GGE07211.1"/>
    </source>
</evidence>
<organism evidence="1 2">
    <name type="scientific">Aureimonas endophytica</name>
    <dbReference type="NCBI Taxonomy" id="2027858"/>
    <lineage>
        <taxon>Bacteria</taxon>
        <taxon>Pseudomonadati</taxon>
        <taxon>Pseudomonadota</taxon>
        <taxon>Alphaproteobacteria</taxon>
        <taxon>Hyphomicrobiales</taxon>
        <taxon>Aurantimonadaceae</taxon>
        <taxon>Aureimonas</taxon>
    </lineage>
</organism>
<gene>
    <name evidence="1" type="ORF">GCM10011390_27850</name>
</gene>
<dbReference type="EMBL" id="BMIQ01000004">
    <property type="protein sequence ID" value="GGE07211.1"/>
    <property type="molecule type" value="Genomic_DNA"/>
</dbReference>